<proteinExistence type="predicted"/>
<dbReference type="EMBL" id="JAWLJX010000006">
    <property type="protein sequence ID" value="MDV6263350.1"/>
    <property type="molecule type" value="Genomic_DNA"/>
</dbReference>
<protein>
    <submittedName>
        <fullName evidence="1">Uncharacterized protein</fullName>
    </submittedName>
</protein>
<keyword evidence="2" id="KW-1185">Reference proteome</keyword>
<dbReference type="RefSeq" id="WP_317565538.1">
    <property type="nucleotide sequence ID" value="NZ_JAWLJX010000006.1"/>
</dbReference>
<evidence type="ECO:0000313" key="1">
    <source>
        <dbReference type="EMBL" id="MDV6263350.1"/>
    </source>
</evidence>
<comment type="caution">
    <text evidence="1">The sequence shown here is derived from an EMBL/GenBank/DDBJ whole genome shotgun (WGS) entry which is preliminary data.</text>
</comment>
<evidence type="ECO:0000313" key="2">
    <source>
        <dbReference type="Proteomes" id="UP001185755"/>
    </source>
</evidence>
<dbReference type="Proteomes" id="UP001185755">
    <property type="component" value="Unassembled WGS sequence"/>
</dbReference>
<organism evidence="1 2">
    <name type="scientific">Rhodococcoides yunnanense</name>
    <dbReference type="NCBI Taxonomy" id="278209"/>
    <lineage>
        <taxon>Bacteria</taxon>
        <taxon>Bacillati</taxon>
        <taxon>Actinomycetota</taxon>
        <taxon>Actinomycetes</taxon>
        <taxon>Mycobacteriales</taxon>
        <taxon>Nocardiaceae</taxon>
        <taxon>Rhodococcoides</taxon>
    </lineage>
</organism>
<sequence>MSNNTDIESRCRHDVDDILAAFARAGFTDVATQPLWETRRRYENREQYLTEIAARTGRSILHELSDVELAELVEYLRGCLAPGELIERDRWTLWTAVVPSSEVP</sequence>
<gene>
    <name evidence="1" type="ORF">R3P96_18605</name>
</gene>
<accession>A0ABU4BGL7</accession>
<name>A0ABU4BGL7_9NOCA</name>
<reference evidence="1 2" key="1">
    <citation type="submission" date="2023-10" db="EMBL/GenBank/DDBJ databases">
        <title>Development of a sustainable strategy for remediation of hydrocarbon-contaminated territories based on the waste exchange concept.</title>
        <authorList>
            <person name="Krivoruchko A."/>
        </authorList>
    </citation>
    <scope>NUCLEOTIDE SEQUENCE [LARGE SCALE GENOMIC DNA]</scope>
    <source>
        <strain evidence="1 2">IEGM 1323</strain>
    </source>
</reference>